<sequence length="88" mass="9940">MYAHSNITHIEKANSHHQHGLVELPHQEHLQDHGADGLHVNNMHRSRAPYYKTDSRADLHTSLSGTLPRSRVSILKEHLFFSGLEGDG</sequence>
<protein>
    <submittedName>
        <fullName evidence="2">Uncharacterized protein</fullName>
    </submittedName>
</protein>
<evidence type="ECO:0000256" key="1">
    <source>
        <dbReference type="SAM" id="MobiDB-lite"/>
    </source>
</evidence>
<reference evidence="2 3" key="1">
    <citation type="submission" date="2019-08" db="EMBL/GenBank/DDBJ databases">
        <title>A chromosome-level genome assembly, high-density linkage maps, and genome scans reveal the genomic architecture of hybrid incompatibilities underlying speciation via character displacement in darters (Percidae: Etheostominae).</title>
        <authorList>
            <person name="Moran R.L."/>
            <person name="Catchen J.M."/>
            <person name="Fuller R.C."/>
        </authorList>
    </citation>
    <scope>NUCLEOTIDE SEQUENCE [LARGE SCALE GENOMIC DNA]</scope>
    <source>
        <strain evidence="2">EspeVRDwgs_2016</strain>
        <tissue evidence="2">Muscle</tissue>
    </source>
</reference>
<gene>
    <name evidence="2" type="ORF">FQN60_006933</name>
</gene>
<evidence type="ECO:0000313" key="2">
    <source>
        <dbReference type="EMBL" id="KAA8579840.1"/>
    </source>
</evidence>
<feature type="region of interest" description="Disordered" evidence="1">
    <location>
        <begin position="32"/>
        <end position="52"/>
    </location>
</feature>
<dbReference type="AlphaFoldDB" id="A0A5J5CI33"/>
<organism evidence="2 3">
    <name type="scientific">Etheostoma spectabile</name>
    <name type="common">orangethroat darter</name>
    <dbReference type="NCBI Taxonomy" id="54343"/>
    <lineage>
        <taxon>Eukaryota</taxon>
        <taxon>Metazoa</taxon>
        <taxon>Chordata</taxon>
        <taxon>Craniata</taxon>
        <taxon>Vertebrata</taxon>
        <taxon>Euteleostomi</taxon>
        <taxon>Actinopterygii</taxon>
        <taxon>Neopterygii</taxon>
        <taxon>Teleostei</taxon>
        <taxon>Neoteleostei</taxon>
        <taxon>Acanthomorphata</taxon>
        <taxon>Eupercaria</taxon>
        <taxon>Perciformes</taxon>
        <taxon>Percoidei</taxon>
        <taxon>Percidae</taxon>
        <taxon>Etheostomatinae</taxon>
        <taxon>Etheostoma</taxon>
    </lineage>
</organism>
<dbReference type="EMBL" id="VOFY01000024">
    <property type="protein sequence ID" value="KAA8579840.1"/>
    <property type="molecule type" value="Genomic_DNA"/>
</dbReference>
<evidence type="ECO:0000313" key="3">
    <source>
        <dbReference type="Proteomes" id="UP000327493"/>
    </source>
</evidence>
<name>A0A5J5CI33_9PERO</name>
<proteinExistence type="predicted"/>
<keyword evidence="3" id="KW-1185">Reference proteome</keyword>
<dbReference type="Proteomes" id="UP000327493">
    <property type="component" value="Chromosome 24"/>
</dbReference>
<comment type="caution">
    <text evidence="2">The sequence shown here is derived from an EMBL/GenBank/DDBJ whole genome shotgun (WGS) entry which is preliminary data.</text>
</comment>
<accession>A0A5J5CI33</accession>